<sequence>MGRRILNDALRAIVNAERRSKSTVELQPISTVMSSFLKIMKDRGYIKNFHVYDPHRVGRITVELQGRVTDCRALTYRQDIKAKDIEAYRLRNLPTRQWGYVVVTTPDGILDHEEAISRNVGGLTLAPLFVKVDPNLNVILTACLTVYVGCYRSVKPTPPSETMSNEHAMRFPFVGSAMLLSLFLLFKFLSKDLVNAVLTCYFFVLGIVALSATLLPAIKRYLPKHWNDDVISWHFPYFRSLEIEFTRSQIVAAIPGTFFCAWYASQKHWLANNILGLAFCIQGIEMLSLGSFKTGAILLAGLFVYDIFWVFFTPVMVSVAKSFDAPIKLLFPTADTARPFSMLGLGDIVIPGIFVALALRFDVSRGKDSQYFKSAFLGYTAGVVLTIIVMNWFQAAQPALLYIVPAAIGFLAAHVAWNGEVKPLMEFDESKTAASSQEGSETSSSKKVE</sequence>
<evidence type="ECO:0000313" key="1">
    <source>
        <dbReference type="EMBL" id="KAL3580239.1"/>
    </source>
</evidence>
<organism evidence="1 2">
    <name type="scientific">Populus alba</name>
    <name type="common">White poplar</name>
    <dbReference type="NCBI Taxonomy" id="43335"/>
    <lineage>
        <taxon>Eukaryota</taxon>
        <taxon>Viridiplantae</taxon>
        <taxon>Streptophyta</taxon>
        <taxon>Embryophyta</taxon>
        <taxon>Tracheophyta</taxon>
        <taxon>Spermatophyta</taxon>
        <taxon>Magnoliopsida</taxon>
        <taxon>eudicotyledons</taxon>
        <taxon>Gunneridae</taxon>
        <taxon>Pentapetalae</taxon>
        <taxon>rosids</taxon>
        <taxon>fabids</taxon>
        <taxon>Malpighiales</taxon>
        <taxon>Salicaceae</taxon>
        <taxon>Saliceae</taxon>
        <taxon>Populus</taxon>
    </lineage>
</organism>
<evidence type="ECO:0000313" key="2">
    <source>
        <dbReference type="Proteomes" id="UP000309997"/>
    </source>
</evidence>
<dbReference type="Proteomes" id="UP000309997">
    <property type="component" value="Unassembled WGS sequence"/>
</dbReference>
<dbReference type="EMBL" id="RCHU02000009">
    <property type="protein sequence ID" value="KAL3580239.1"/>
    <property type="molecule type" value="Genomic_DNA"/>
</dbReference>
<accession>A0ACC4BQ66</accession>
<name>A0ACC4BQ66_POPAL</name>
<proteinExistence type="predicted"/>
<comment type="caution">
    <text evidence="1">The sequence shown here is derived from an EMBL/GenBank/DDBJ whole genome shotgun (WGS) entry which is preliminary data.</text>
</comment>
<reference evidence="1 2" key="1">
    <citation type="journal article" date="2024" name="Plant Biotechnol. J.">
        <title>Genome and CRISPR/Cas9 system of a widespread forest tree (Populus alba) in the world.</title>
        <authorList>
            <person name="Liu Y.J."/>
            <person name="Jiang P.F."/>
            <person name="Han X.M."/>
            <person name="Li X.Y."/>
            <person name="Wang H.M."/>
            <person name="Wang Y.J."/>
            <person name="Wang X.X."/>
            <person name="Zeng Q.Y."/>
        </authorList>
    </citation>
    <scope>NUCLEOTIDE SEQUENCE [LARGE SCALE GENOMIC DNA]</scope>
    <source>
        <strain evidence="2">cv. PAL-ZL1</strain>
    </source>
</reference>
<keyword evidence="2" id="KW-1185">Reference proteome</keyword>
<gene>
    <name evidence="1" type="ORF">D5086_018074</name>
</gene>
<protein>
    <submittedName>
        <fullName evidence="1">Uncharacterized protein</fullName>
    </submittedName>
</protein>